<dbReference type="Proteomes" id="UP000185596">
    <property type="component" value="Unassembled WGS sequence"/>
</dbReference>
<dbReference type="InterPro" id="IPR001387">
    <property type="entry name" value="Cro/C1-type_HTH"/>
</dbReference>
<protein>
    <recommendedName>
        <fullName evidence="1">HTH cro/C1-type domain-containing protein</fullName>
    </recommendedName>
</protein>
<dbReference type="GO" id="GO:0003677">
    <property type="term" value="F:DNA binding"/>
    <property type="evidence" value="ECO:0007669"/>
    <property type="project" value="InterPro"/>
</dbReference>
<evidence type="ECO:0000313" key="3">
    <source>
        <dbReference type="Proteomes" id="UP000185596"/>
    </source>
</evidence>
<comment type="caution">
    <text evidence="2">The sequence shown here is derived from an EMBL/GenBank/DDBJ whole genome shotgun (WGS) entry which is preliminary data.</text>
</comment>
<keyword evidence="3" id="KW-1185">Reference proteome</keyword>
<reference evidence="2 3" key="1">
    <citation type="submission" date="2016-12" db="EMBL/GenBank/DDBJ databases">
        <title>The draft genome sequence of Actinophytocola sp. 11-183.</title>
        <authorList>
            <person name="Wang W."/>
            <person name="Yuan L."/>
        </authorList>
    </citation>
    <scope>NUCLEOTIDE SEQUENCE [LARGE SCALE GENOMIC DNA]</scope>
    <source>
        <strain evidence="2 3">11-183</strain>
    </source>
</reference>
<name>A0A1Q8CJY3_9PSEU</name>
<dbReference type="AlphaFoldDB" id="A0A1Q8CJY3"/>
<gene>
    <name evidence="2" type="ORF">BU204_25645</name>
</gene>
<proteinExistence type="predicted"/>
<dbReference type="RefSeq" id="WP_075128315.1">
    <property type="nucleotide sequence ID" value="NZ_MSIE01000050.1"/>
</dbReference>
<sequence>MPDRGDDADAARTLADKLNRLFQTVRSPTGEEYTYDEVASAIREQDVPISHTYVWQLRKGVRTNPTKRHLEGLAAFFGVSPAYFFDDRTAEQIDTELALLAALRDGSVRRVALRAAHLSPASLDTVNEILSRIRELEGLQPTDPDSPAPDE</sequence>
<dbReference type="STRING" id="1912961.BU204_25645"/>
<organism evidence="2 3">
    <name type="scientific">Actinophytocola xanthii</name>
    <dbReference type="NCBI Taxonomy" id="1912961"/>
    <lineage>
        <taxon>Bacteria</taxon>
        <taxon>Bacillati</taxon>
        <taxon>Actinomycetota</taxon>
        <taxon>Actinomycetes</taxon>
        <taxon>Pseudonocardiales</taxon>
        <taxon>Pseudonocardiaceae</taxon>
    </lineage>
</organism>
<dbReference type="CDD" id="cd00093">
    <property type="entry name" value="HTH_XRE"/>
    <property type="match status" value="1"/>
</dbReference>
<feature type="domain" description="HTH cro/C1-type" evidence="1">
    <location>
        <begin position="49"/>
        <end position="84"/>
    </location>
</feature>
<evidence type="ECO:0000259" key="1">
    <source>
        <dbReference type="PROSITE" id="PS50943"/>
    </source>
</evidence>
<accession>A0A1Q8CJY3</accession>
<dbReference type="EMBL" id="MSIE01000050">
    <property type="protein sequence ID" value="OLF14678.1"/>
    <property type="molecule type" value="Genomic_DNA"/>
</dbReference>
<dbReference type="InterPro" id="IPR010982">
    <property type="entry name" value="Lambda_DNA-bd_dom_sf"/>
</dbReference>
<dbReference type="Gene3D" id="1.10.260.40">
    <property type="entry name" value="lambda repressor-like DNA-binding domains"/>
    <property type="match status" value="1"/>
</dbReference>
<evidence type="ECO:0000313" key="2">
    <source>
        <dbReference type="EMBL" id="OLF14678.1"/>
    </source>
</evidence>
<dbReference type="OrthoDB" id="2679623at2"/>
<dbReference type="PROSITE" id="PS50943">
    <property type="entry name" value="HTH_CROC1"/>
    <property type="match status" value="1"/>
</dbReference>